<evidence type="ECO:0000313" key="2">
    <source>
        <dbReference type="Proteomes" id="UP001281147"/>
    </source>
</evidence>
<organism evidence="1 2">
    <name type="scientific">Vermiconidia calcicola</name>
    <dbReference type="NCBI Taxonomy" id="1690605"/>
    <lineage>
        <taxon>Eukaryota</taxon>
        <taxon>Fungi</taxon>
        <taxon>Dikarya</taxon>
        <taxon>Ascomycota</taxon>
        <taxon>Pezizomycotina</taxon>
        <taxon>Dothideomycetes</taxon>
        <taxon>Dothideomycetidae</taxon>
        <taxon>Mycosphaerellales</taxon>
        <taxon>Extremaceae</taxon>
        <taxon>Vermiconidia</taxon>
    </lineage>
</organism>
<comment type="caution">
    <text evidence="1">The sequence shown here is derived from an EMBL/GenBank/DDBJ whole genome shotgun (WGS) entry which is preliminary data.</text>
</comment>
<accession>A0ACC3MFU5</accession>
<dbReference type="EMBL" id="JAUTXU010000273">
    <property type="protein sequence ID" value="KAK3691174.1"/>
    <property type="molecule type" value="Genomic_DNA"/>
</dbReference>
<evidence type="ECO:0000313" key="1">
    <source>
        <dbReference type="EMBL" id="KAK3691174.1"/>
    </source>
</evidence>
<dbReference type="Proteomes" id="UP001281147">
    <property type="component" value="Unassembled WGS sequence"/>
</dbReference>
<keyword evidence="2" id="KW-1185">Reference proteome</keyword>
<protein>
    <submittedName>
        <fullName evidence="1">Uncharacterized protein</fullName>
    </submittedName>
</protein>
<reference evidence="1" key="1">
    <citation type="submission" date="2023-07" db="EMBL/GenBank/DDBJ databases">
        <title>Black Yeasts Isolated from many extreme environments.</title>
        <authorList>
            <person name="Coleine C."/>
            <person name="Stajich J.E."/>
            <person name="Selbmann L."/>
        </authorList>
    </citation>
    <scope>NUCLEOTIDE SEQUENCE</scope>
    <source>
        <strain evidence="1">CCFEE 5714</strain>
    </source>
</reference>
<gene>
    <name evidence="1" type="ORF">LTR37_018828</name>
</gene>
<name>A0ACC3MFU5_9PEZI</name>
<proteinExistence type="predicted"/>
<sequence>MTFLGPLTTSGLLYEGNFTERKARMAAILEIHGTSTILYLNEPHELNEEEKKAFALIFRSHVSPNLLQRIPRKSRNHPGLLLNQLEKVAAPFRFLDLPTELRNKIYEYAFHEVRNMLISPVQRTMDPYPAITRVSRHIRQEALPVCYPNMTFILDFSASDDPISTAADTEAREELERGADVVGAVHRWAKTLGSHAKGLRNVIVEVPVVTKGQPRAHCLVRFEFAFTAKSGLSMTYPIMQVLDSPSKSLLEGSIMAMEKTREVLGMQGESIIVALMGNAYLWRYGLLKLESWV</sequence>